<accession>A0A5N7IIB2</accession>
<dbReference type="Proteomes" id="UP000342249">
    <property type="component" value="Unassembled WGS sequence"/>
</dbReference>
<dbReference type="CDD" id="cd12797">
    <property type="entry name" value="M23_peptidase"/>
    <property type="match status" value="1"/>
</dbReference>
<dbReference type="InterPro" id="IPR011055">
    <property type="entry name" value="Dup_hybrid_motif"/>
</dbReference>
<dbReference type="SUPFAM" id="SSF51261">
    <property type="entry name" value="Duplicated hybrid motif"/>
    <property type="match status" value="1"/>
</dbReference>
<gene>
    <name evidence="3" type="ORF">E4V82_01025</name>
</gene>
<organism evidence="3 4">
    <name type="scientific">Clostridium estertheticum</name>
    <dbReference type="NCBI Taxonomy" id="238834"/>
    <lineage>
        <taxon>Bacteria</taxon>
        <taxon>Bacillati</taxon>
        <taxon>Bacillota</taxon>
        <taxon>Clostridia</taxon>
        <taxon>Eubacteriales</taxon>
        <taxon>Clostridiaceae</taxon>
        <taxon>Clostridium</taxon>
    </lineage>
</organism>
<feature type="transmembrane region" description="Helical" evidence="1">
    <location>
        <begin position="17"/>
        <end position="37"/>
    </location>
</feature>
<evidence type="ECO:0000259" key="2">
    <source>
        <dbReference type="Pfam" id="PF01551"/>
    </source>
</evidence>
<protein>
    <submittedName>
        <fullName evidence="3">M23 family metallopeptidase</fullName>
    </submittedName>
</protein>
<dbReference type="PANTHER" id="PTHR21666">
    <property type="entry name" value="PEPTIDASE-RELATED"/>
    <property type="match status" value="1"/>
</dbReference>
<evidence type="ECO:0000256" key="1">
    <source>
        <dbReference type="SAM" id="Phobius"/>
    </source>
</evidence>
<dbReference type="InterPro" id="IPR050570">
    <property type="entry name" value="Cell_wall_metabolism_enzyme"/>
</dbReference>
<proteinExistence type="predicted"/>
<dbReference type="InterPro" id="IPR016047">
    <property type="entry name" value="M23ase_b-sheet_dom"/>
</dbReference>
<keyword evidence="1" id="KW-1133">Transmembrane helix</keyword>
<comment type="caution">
    <text evidence="3">The sequence shown here is derived from an EMBL/GenBank/DDBJ whole genome shotgun (WGS) entry which is preliminary data.</text>
</comment>
<sequence>MNKNANNKALNFFKKEGFYVILFVCLCIVAAVASITANNKSKIASKQEAVQKEQANAGNVNGGNQKKHDGALQVKKENIAKTKELKPVPNIKSVATAAVSSSVNAQFANPVANGLLARAYSKEIDSVVFKTDGSYRTNLGVDIQAKTGEPVVAVMDGIVKEVGTDVVGQNGNMVVIDHQNGLVTKYTSLSEKILVKKGDKISKKQQIGTVGNSSLNSYKEVYGSHLHFEVLQNNTNIDPAKYIKYDKYQSTKTK</sequence>
<dbReference type="GO" id="GO:0004222">
    <property type="term" value="F:metalloendopeptidase activity"/>
    <property type="evidence" value="ECO:0007669"/>
    <property type="project" value="TreeGrafter"/>
</dbReference>
<dbReference type="AlphaFoldDB" id="A0A5N7IIB2"/>
<evidence type="ECO:0000313" key="4">
    <source>
        <dbReference type="Proteomes" id="UP000342249"/>
    </source>
</evidence>
<dbReference type="Gene3D" id="2.70.70.10">
    <property type="entry name" value="Glucose Permease (Domain IIA)"/>
    <property type="match status" value="1"/>
</dbReference>
<evidence type="ECO:0000313" key="3">
    <source>
        <dbReference type="EMBL" id="MPQ60704.1"/>
    </source>
</evidence>
<dbReference type="PANTHER" id="PTHR21666:SF270">
    <property type="entry name" value="MUREIN HYDROLASE ACTIVATOR ENVC"/>
    <property type="match status" value="1"/>
</dbReference>
<feature type="domain" description="M23ase beta-sheet core" evidence="2">
    <location>
        <begin position="138"/>
        <end position="239"/>
    </location>
</feature>
<keyword evidence="1" id="KW-0812">Transmembrane</keyword>
<name>A0A5N7IIB2_9CLOT</name>
<keyword evidence="1" id="KW-0472">Membrane</keyword>
<dbReference type="EMBL" id="SPSF01000008">
    <property type="protein sequence ID" value="MPQ60704.1"/>
    <property type="molecule type" value="Genomic_DNA"/>
</dbReference>
<reference evidence="3 4" key="1">
    <citation type="journal article" date="2019" name="Lett. Appl. Microbiol.">
        <title>A case of 'blown pack' spoilage of vacuum-packaged pork likely associated with Clostridium estertheticum in Canada.</title>
        <authorList>
            <person name="Zhang P."/>
            <person name="Ward P."/>
            <person name="McMullen L.M."/>
            <person name="Yang X."/>
        </authorList>
    </citation>
    <scope>NUCLEOTIDE SEQUENCE [LARGE SCALE GENOMIC DNA]</scope>
    <source>
        <strain evidence="3 4">MA19</strain>
    </source>
</reference>
<dbReference type="RefSeq" id="WP_152749755.1">
    <property type="nucleotide sequence ID" value="NZ_SPSE01000008.1"/>
</dbReference>
<dbReference type="Pfam" id="PF01551">
    <property type="entry name" value="Peptidase_M23"/>
    <property type="match status" value="1"/>
</dbReference>